<gene>
    <name evidence="1" type="ORF">OE749_10015</name>
</gene>
<dbReference type="EMBL" id="JAOWKX010000004">
    <property type="protein sequence ID" value="MCV2885032.1"/>
    <property type="molecule type" value="Genomic_DNA"/>
</dbReference>
<name>A0ABT3A8W3_9ALTE</name>
<dbReference type="Gene3D" id="1.20.120.1930">
    <property type="entry name" value="Uncharacterised protein PF16691, DUF5062"/>
    <property type="match status" value="1"/>
</dbReference>
<dbReference type="InterPro" id="IPR038316">
    <property type="entry name" value="DUF5062_sf"/>
</dbReference>
<proteinExistence type="predicted"/>
<dbReference type="Proteomes" id="UP001652504">
    <property type="component" value="Unassembled WGS sequence"/>
</dbReference>
<evidence type="ECO:0000313" key="2">
    <source>
        <dbReference type="Proteomes" id="UP001652504"/>
    </source>
</evidence>
<dbReference type="Pfam" id="PF16691">
    <property type="entry name" value="DUF5062"/>
    <property type="match status" value="1"/>
</dbReference>
<protein>
    <submittedName>
        <fullName evidence="1">DUF5062 family protein</fullName>
    </submittedName>
</protein>
<comment type="caution">
    <text evidence="1">The sequence shown here is derived from an EMBL/GenBank/DDBJ whole genome shotgun (WGS) entry which is preliminary data.</text>
</comment>
<sequence>MKKLKHEQQLLKLALSVGETYAKNRGYDGFTSTTGQKEKVEVIYRLLVNDKLVTPMPEEQEDLLNMKHRLAIWVRNKLPETHPLAK</sequence>
<accession>A0ABT3A8W3</accession>
<organism evidence="1 2">
    <name type="scientific">Fluctibacter corallii</name>
    <dbReference type="NCBI Taxonomy" id="2984329"/>
    <lineage>
        <taxon>Bacteria</taxon>
        <taxon>Pseudomonadati</taxon>
        <taxon>Pseudomonadota</taxon>
        <taxon>Gammaproteobacteria</taxon>
        <taxon>Alteromonadales</taxon>
        <taxon>Alteromonadaceae</taxon>
        <taxon>Fluctibacter</taxon>
    </lineage>
</organism>
<dbReference type="InterPro" id="IPR032036">
    <property type="entry name" value="DUF5062"/>
</dbReference>
<reference evidence="1 2" key="1">
    <citation type="submission" date="2022-10" db="EMBL/GenBank/DDBJ databases">
        <title>Aestuariibacter sp. AA17 isolated from Montipora capitata coral fragment.</title>
        <authorList>
            <person name="Emsley S.A."/>
            <person name="Pfannmuller K.M."/>
            <person name="Loughran R.M."/>
            <person name="Shlafstein M."/>
            <person name="Papke E."/>
            <person name="Saw J.H."/>
            <person name="Ushijima B."/>
            <person name="Videau P."/>
        </authorList>
    </citation>
    <scope>NUCLEOTIDE SEQUENCE [LARGE SCALE GENOMIC DNA]</scope>
    <source>
        <strain evidence="1 2">AA17</strain>
    </source>
</reference>
<evidence type="ECO:0000313" key="1">
    <source>
        <dbReference type="EMBL" id="MCV2885032.1"/>
    </source>
</evidence>
<dbReference type="RefSeq" id="WP_263712318.1">
    <property type="nucleotide sequence ID" value="NZ_JAOWKX010000004.1"/>
</dbReference>
<keyword evidence="2" id="KW-1185">Reference proteome</keyword>